<dbReference type="Pfam" id="PF04536">
    <property type="entry name" value="TPM_phosphatase"/>
    <property type="match status" value="1"/>
</dbReference>
<dbReference type="Gene3D" id="3.10.310.50">
    <property type="match status" value="1"/>
</dbReference>
<evidence type="ECO:0000313" key="2">
    <source>
        <dbReference type="EMBL" id="EDM26624.1"/>
    </source>
</evidence>
<dbReference type="PANTHER" id="PTHR30373:SF8">
    <property type="entry name" value="BLL7265 PROTEIN"/>
    <property type="match status" value="1"/>
</dbReference>
<sequence>MSFLNKEQQAQIGDAITAAELNTSGEVVLYLCKKCKGDIYEHAQEVFNKKELYKTEQRNGVLIVLSYQDHKLAVLGDEGINNVVEDGFWDDVIKHMVDQFKKDAYADALAEGIHMIGEKLKVHFPYQSDDVNELSNEILHED</sequence>
<evidence type="ECO:0000313" key="3">
    <source>
        <dbReference type="Proteomes" id="UP000004947"/>
    </source>
</evidence>
<accession>A6DP92</accession>
<dbReference type="AlphaFoldDB" id="A6DP92"/>
<organism evidence="2 3">
    <name type="scientific">Lentisphaera araneosa HTCC2155</name>
    <dbReference type="NCBI Taxonomy" id="313628"/>
    <lineage>
        <taxon>Bacteria</taxon>
        <taxon>Pseudomonadati</taxon>
        <taxon>Lentisphaerota</taxon>
        <taxon>Lentisphaeria</taxon>
        <taxon>Lentisphaerales</taxon>
        <taxon>Lentisphaeraceae</taxon>
        <taxon>Lentisphaera</taxon>
    </lineage>
</organism>
<evidence type="ECO:0000259" key="1">
    <source>
        <dbReference type="Pfam" id="PF04536"/>
    </source>
</evidence>
<name>A6DP92_9BACT</name>
<dbReference type="InterPro" id="IPR007621">
    <property type="entry name" value="TPM_dom"/>
</dbReference>
<dbReference type="eggNOG" id="COG3762">
    <property type="taxonomic scope" value="Bacteria"/>
</dbReference>
<dbReference type="Proteomes" id="UP000004947">
    <property type="component" value="Unassembled WGS sequence"/>
</dbReference>
<feature type="domain" description="TPM" evidence="1">
    <location>
        <begin position="3"/>
        <end position="118"/>
    </location>
</feature>
<dbReference type="OrthoDB" id="9786161at2"/>
<gene>
    <name evidence="2" type="ORF">LNTAR_02412</name>
</gene>
<dbReference type="EMBL" id="ABCK01000015">
    <property type="protein sequence ID" value="EDM26624.1"/>
    <property type="molecule type" value="Genomic_DNA"/>
</dbReference>
<dbReference type="STRING" id="313628.LNTAR_02412"/>
<proteinExistence type="predicted"/>
<reference evidence="2 3" key="1">
    <citation type="journal article" date="2010" name="J. Bacteriol.">
        <title>Genome sequence of Lentisphaera araneosa HTCC2155T, the type species of the order Lentisphaerales in the phylum Lentisphaerae.</title>
        <authorList>
            <person name="Thrash J.C."/>
            <person name="Cho J.C."/>
            <person name="Vergin K.L."/>
            <person name="Morris R.M."/>
            <person name="Giovannoni S.J."/>
        </authorList>
    </citation>
    <scope>NUCLEOTIDE SEQUENCE [LARGE SCALE GENOMIC DNA]</scope>
    <source>
        <strain evidence="2 3">HTCC2155</strain>
    </source>
</reference>
<dbReference type="PANTHER" id="PTHR30373">
    <property type="entry name" value="UPF0603 PROTEIN YGCG"/>
    <property type="match status" value="1"/>
</dbReference>
<dbReference type="RefSeq" id="WP_007279675.1">
    <property type="nucleotide sequence ID" value="NZ_ABCK01000015.1"/>
</dbReference>
<protein>
    <recommendedName>
        <fullName evidence="1">TPM domain-containing protein</fullName>
    </recommendedName>
</protein>
<comment type="caution">
    <text evidence="2">The sequence shown here is derived from an EMBL/GenBank/DDBJ whole genome shotgun (WGS) entry which is preliminary data.</text>
</comment>
<keyword evidence="3" id="KW-1185">Reference proteome</keyword>